<protein>
    <submittedName>
        <fullName evidence="2">DUF2726 domain-containing protein</fullName>
    </submittedName>
</protein>
<dbReference type="EMBL" id="CP035913">
    <property type="protein sequence ID" value="QBE66720.1"/>
    <property type="molecule type" value="Genomic_DNA"/>
</dbReference>
<evidence type="ECO:0000313" key="3">
    <source>
        <dbReference type="Proteomes" id="UP000290637"/>
    </source>
</evidence>
<dbReference type="AlphaFoldDB" id="A0A4P6L539"/>
<gene>
    <name evidence="2" type="ORF">EWM63_30240</name>
</gene>
<dbReference type="Pfam" id="PF10881">
    <property type="entry name" value="DUF2726"/>
    <property type="match status" value="1"/>
</dbReference>
<dbReference type="Proteomes" id="UP000290637">
    <property type="component" value="Chromosome"/>
</dbReference>
<name>A0A4P6L539_9BURK</name>
<reference evidence="2 3" key="1">
    <citation type="submission" date="2019-02" db="EMBL/GenBank/DDBJ databases">
        <title>Draft Genome Sequences of Six Type Strains of the Genus Massilia.</title>
        <authorList>
            <person name="Miess H."/>
            <person name="Frediansyhah A."/>
            <person name="Gross H."/>
        </authorList>
    </citation>
    <scope>NUCLEOTIDE SEQUENCE [LARGE SCALE GENOMIC DNA]</scope>
    <source>
        <strain evidence="2 3">DSM 17473</strain>
    </source>
</reference>
<evidence type="ECO:0000259" key="1">
    <source>
        <dbReference type="Pfam" id="PF10881"/>
    </source>
</evidence>
<dbReference type="RefSeq" id="WP_130189827.1">
    <property type="nucleotide sequence ID" value="NZ_CP035913.1"/>
</dbReference>
<dbReference type="InterPro" id="IPR024402">
    <property type="entry name" value="DUF2726"/>
</dbReference>
<evidence type="ECO:0000313" key="2">
    <source>
        <dbReference type="EMBL" id="QBE66720.1"/>
    </source>
</evidence>
<sequence>MKQEVMLALVMAALVLAVAVFLADRRRKRIALGVYRERPLMTGNELEFFGRLVAALPQHYVFPQVAMSALIEAASTSEKRRYIDRLRVAQQRVDYVICDRRCEVVAVVELDDRTHQRARDEIRDERLAQGGIRTVRFESRAKPSVGTIRSIILD</sequence>
<proteinExistence type="predicted"/>
<dbReference type="OrthoDB" id="6882268at2"/>
<feature type="domain" description="DUF2726" evidence="1">
    <location>
        <begin position="38"/>
        <end position="151"/>
    </location>
</feature>
<organism evidence="2 3">
    <name type="scientific">Pseudoduganella lutea</name>
    <dbReference type="NCBI Taxonomy" id="321985"/>
    <lineage>
        <taxon>Bacteria</taxon>
        <taxon>Pseudomonadati</taxon>
        <taxon>Pseudomonadota</taxon>
        <taxon>Betaproteobacteria</taxon>
        <taxon>Burkholderiales</taxon>
        <taxon>Oxalobacteraceae</taxon>
        <taxon>Telluria group</taxon>
        <taxon>Pseudoduganella</taxon>
    </lineage>
</organism>
<dbReference type="KEGG" id="plue:EWM63_30240"/>
<keyword evidence="3" id="KW-1185">Reference proteome</keyword>
<accession>A0A4P6L539</accession>